<sequence>MDTSHPHRLPQDSCVPSRKGYRRLKKEKRKKCNSGHKTVEVRGHGEAASSSNKSRQTSEGLVELLELDPECQHLLNIYRPIGNLPQEESVRRPSHSKRKTQAATHNTFGTNTFLPVQPLAHEDLCSRKDRKKKKRKRRLSLEEEHSTADLAMDGSLLLRRKPEKRKTRCARTKSEQTDATAAEDDSEREEPELDDNDLCAICYEILIDPHKVVPCTHTFCKVCLGRLQLHVRSATTPCPMCRATISHCVFEKELTSSLKTKYPKTYSDRLAIVTPLYKCRLRLPNATRQKTNFSLRRGRGRAGVRLPRRPAFDFLNSDNILRIVVCLFWVLLLCILVFRRTVSSVKDFFMFFCRKLRL</sequence>
<evidence type="ECO:0000313" key="12">
    <source>
        <dbReference type="RefSeq" id="XP_012941561.1"/>
    </source>
</evidence>
<evidence type="ECO:0000256" key="5">
    <source>
        <dbReference type="SAM" id="MobiDB-lite"/>
    </source>
</evidence>
<dbReference type="SMART" id="SM00184">
    <property type="entry name" value="RING"/>
    <property type="match status" value="1"/>
</dbReference>
<evidence type="ECO:0000256" key="3">
    <source>
        <dbReference type="ARBA" id="ARBA00022833"/>
    </source>
</evidence>
<dbReference type="InterPro" id="IPR001841">
    <property type="entry name" value="Znf_RING"/>
</dbReference>
<reference evidence="9 10" key="1">
    <citation type="submission" date="2025-05" db="UniProtKB">
        <authorList>
            <consortium name="RefSeq"/>
        </authorList>
    </citation>
    <scope>IDENTIFICATION</scope>
</reference>
<dbReference type="InterPro" id="IPR018957">
    <property type="entry name" value="Znf_C3HC4_RING-type"/>
</dbReference>
<organism evidence="8 13">
    <name type="scientific">Aplysia californica</name>
    <name type="common">California sea hare</name>
    <dbReference type="NCBI Taxonomy" id="6500"/>
    <lineage>
        <taxon>Eukaryota</taxon>
        <taxon>Metazoa</taxon>
        <taxon>Spiralia</taxon>
        <taxon>Lophotrochozoa</taxon>
        <taxon>Mollusca</taxon>
        <taxon>Gastropoda</taxon>
        <taxon>Heterobranchia</taxon>
        <taxon>Euthyneura</taxon>
        <taxon>Tectipleura</taxon>
        <taxon>Aplysiida</taxon>
        <taxon>Aplysioidea</taxon>
        <taxon>Aplysiidae</taxon>
        <taxon>Aplysia</taxon>
    </lineage>
</organism>
<evidence type="ECO:0000256" key="2">
    <source>
        <dbReference type="ARBA" id="ARBA00022771"/>
    </source>
</evidence>
<keyword evidence="2 4" id="KW-0863">Zinc-finger</keyword>
<dbReference type="PANTHER" id="PTHR46717:SF1">
    <property type="entry name" value="E3 UBIQUITIN-PROTEIN LIGASE RNF180"/>
    <property type="match status" value="1"/>
</dbReference>
<feature type="transmembrane region" description="Helical" evidence="6">
    <location>
        <begin position="320"/>
        <end position="338"/>
    </location>
</feature>
<protein>
    <submittedName>
        <fullName evidence="9 10">Uncharacterized protein LOC101847752 isoform X1</fullName>
    </submittedName>
</protein>
<gene>
    <name evidence="9 10 11 12 13" type="primary">LOC101847752</name>
</gene>
<dbReference type="RefSeq" id="XP_012941558.1">
    <property type="nucleotide sequence ID" value="XM_013086104.2"/>
</dbReference>
<dbReference type="PROSITE" id="PS50089">
    <property type="entry name" value="ZF_RING_2"/>
    <property type="match status" value="1"/>
</dbReference>
<feature type="domain" description="RING-type" evidence="7">
    <location>
        <begin position="199"/>
        <end position="242"/>
    </location>
</feature>
<feature type="compositionally biased region" description="Polar residues" evidence="5">
    <location>
        <begin position="48"/>
        <end position="59"/>
    </location>
</feature>
<keyword evidence="6" id="KW-0472">Membrane</keyword>
<keyword evidence="6" id="KW-1133">Transmembrane helix</keyword>
<feature type="compositionally biased region" description="Basic residues" evidence="5">
    <location>
        <begin position="128"/>
        <end position="138"/>
    </location>
</feature>
<dbReference type="GeneID" id="101847752"/>
<feature type="compositionally biased region" description="Polar residues" evidence="5">
    <location>
        <begin position="101"/>
        <end position="113"/>
    </location>
</feature>
<evidence type="ECO:0000256" key="1">
    <source>
        <dbReference type="ARBA" id="ARBA00022723"/>
    </source>
</evidence>
<dbReference type="Gene3D" id="3.30.40.10">
    <property type="entry name" value="Zinc/RING finger domain, C3HC4 (zinc finger)"/>
    <property type="match status" value="1"/>
</dbReference>
<dbReference type="RefSeq" id="XP_012941562.1">
    <property type="nucleotide sequence ID" value="XM_013086108.2"/>
</dbReference>
<dbReference type="RefSeq" id="XP_012941561.1">
    <property type="nucleotide sequence ID" value="XM_013086107.2"/>
</dbReference>
<dbReference type="RefSeq" id="XP_012941560.1">
    <property type="nucleotide sequence ID" value="XM_013086106.2"/>
</dbReference>
<keyword evidence="1" id="KW-0479">Metal-binding</keyword>
<evidence type="ECO:0000256" key="4">
    <source>
        <dbReference type="PROSITE-ProRule" id="PRU00175"/>
    </source>
</evidence>
<dbReference type="SUPFAM" id="SSF57850">
    <property type="entry name" value="RING/U-box"/>
    <property type="match status" value="1"/>
</dbReference>
<dbReference type="InterPro" id="IPR017907">
    <property type="entry name" value="Znf_RING_CS"/>
</dbReference>
<feature type="region of interest" description="Disordered" evidence="5">
    <location>
        <begin position="163"/>
        <end position="190"/>
    </location>
</feature>
<feature type="compositionally biased region" description="Acidic residues" evidence="5">
    <location>
        <begin position="181"/>
        <end position="190"/>
    </location>
</feature>
<evidence type="ECO:0000313" key="9">
    <source>
        <dbReference type="RefSeq" id="XP_012941558.1"/>
    </source>
</evidence>
<evidence type="ECO:0000313" key="11">
    <source>
        <dbReference type="RefSeq" id="XP_012941560.1"/>
    </source>
</evidence>
<evidence type="ECO:0000256" key="6">
    <source>
        <dbReference type="SAM" id="Phobius"/>
    </source>
</evidence>
<feature type="region of interest" description="Disordered" evidence="5">
    <location>
        <begin position="86"/>
        <end position="113"/>
    </location>
</feature>
<dbReference type="PANTHER" id="PTHR46717">
    <property type="entry name" value="E3 UBIQUITIN-PROTEIN LIGASE RNF180"/>
    <property type="match status" value="1"/>
</dbReference>
<dbReference type="Proteomes" id="UP000694888">
    <property type="component" value="Unplaced"/>
</dbReference>
<dbReference type="PROSITE" id="PS00518">
    <property type="entry name" value="ZF_RING_1"/>
    <property type="match status" value="1"/>
</dbReference>
<dbReference type="Pfam" id="PF00097">
    <property type="entry name" value="zf-C3HC4"/>
    <property type="match status" value="1"/>
</dbReference>
<dbReference type="RefSeq" id="XP_012941559.1">
    <property type="nucleotide sequence ID" value="XM_013086105.2"/>
</dbReference>
<feature type="compositionally biased region" description="Basic residues" evidence="5">
    <location>
        <begin position="19"/>
        <end position="34"/>
    </location>
</feature>
<feature type="region of interest" description="Disordered" evidence="5">
    <location>
        <begin position="1"/>
        <end position="59"/>
    </location>
</feature>
<evidence type="ECO:0000259" key="7">
    <source>
        <dbReference type="PROSITE" id="PS50089"/>
    </source>
</evidence>
<evidence type="ECO:0000313" key="10">
    <source>
        <dbReference type="RefSeq" id="XP_012941559.1"/>
    </source>
</evidence>
<accession>A0ABM1A647</accession>
<evidence type="ECO:0000313" key="8">
    <source>
        <dbReference type="Proteomes" id="UP000694888"/>
    </source>
</evidence>
<dbReference type="InterPro" id="IPR033263">
    <property type="entry name" value="RNF180"/>
</dbReference>
<feature type="region of interest" description="Disordered" evidence="5">
    <location>
        <begin position="124"/>
        <end position="143"/>
    </location>
</feature>
<evidence type="ECO:0000313" key="13">
    <source>
        <dbReference type="RefSeq" id="XP_012941562.1"/>
    </source>
</evidence>
<dbReference type="InterPro" id="IPR013083">
    <property type="entry name" value="Znf_RING/FYVE/PHD"/>
</dbReference>
<keyword evidence="3" id="KW-0862">Zinc</keyword>
<proteinExistence type="predicted"/>
<keyword evidence="8" id="KW-1185">Reference proteome</keyword>
<name>A0ABM1A647_APLCA</name>
<keyword evidence="6" id="KW-0812">Transmembrane</keyword>